<evidence type="ECO:0000256" key="2">
    <source>
        <dbReference type="ARBA" id="ARBA00023015"/>
    </source>
</evidence>
<keyword evidence="3" id="KW-0238">DNA-binding</keyword>
<dbReference type="InterPro" id="IPR011006">
    <property type="entry name" value="CheY-like_superfamily"/>
</dbReference>
<proteinExistence type="predicted"/>
<keyword evidence="4" id="KW-0804">Transcription</keyword>
<feature type="domain" description="HTH luxR-type" evidence="6">
    <location>
        <begin position="148"/>
        <end position="213"/>
    </location>
</feature>
<dbReference type="CDD" id="cd17535">
    <property type="entry name" value="REC_NarL-like"/>
    <property type="match status" value="1"/>
</dbReference>
<evidence type="ECO:0000256" key="5">
    <source>
        <dbReference type="PROSITE-ProRule" id="PRU00169"/>
    </source>
</evidence>
<dbReference type="InterPro" id="IPR058245">
    <property type="entry name" value="NreC/VraR/RcsB-like_REC"/>
</dbReference>
<dbReference type="GO" id="GO:0006355">
    <property type="term" value="P:regulation of DNA-templated transcription"/>
    <property type="evidence" value="ECO:0007669"/>
    <property type="project" value="InterPro"/>
</dbReference>
<dbReference type="InterPro" id="IPR000792">
    <property type="entry name" value="Tscrpt_reg_LuxR_C"/>
</dbReference>
<evidence type="ECO:0000259" key="6">
    <source>
        <dbReference type="PROSITE" id="PS50043"/>
    </source>
</evidence>
<name>A0A1Z5IDS7_9LACO</name>
<evidence type="ECO:0000256" key="1">
    <source>
        <dbReference type="ARBA" id="ARBA00022553"/>
    </source>
</evidence>
<keyword evidence="2" id="KW-0805">Transcription regulation</keyword>
<dbReference type="SMART" id="SM00421">
    <property type="entry name" value="HTH_LUXR"/>
    <property type="match status" value="1"/>
</dbReference>
<dbReference type="OrthoDB" id="9780153at2"/>
<reference evidence="8 9" key="1">
    <citation type="submission" date="2015-11" db="EMBL/GenBank/DDBJ databases">
        <title>Draft genome sequences of new species of the genus Lactobacillus isolated from orchardgrass silage.</title>
        <authorList>
            <person name="Tohno M."/>
            <person name="Tanizawa Y."/>
            <person name="Arita M."/>
        </authorList>
    </citation>
    <scope>NUCLEOTIDE SEQUENCE [LARGE SCALE GENOMIC DNA]</scope>
    <source>
        <strain evidence="8 9">IWT30</strain>
    </source>
</reference>
<dbReference type="EMBL" id="BCMF01000009">
    <property type="protein sequence ID" value="GAW99919.1"/>
    <property type="molecule type" value="Genomic_DNA"/>
</dbReference>
<evidence type="ECO:0000256" key="4">
    <source>
        <dbReference type="ARBA" id="ARBA00023163"/>
    </source>
</evidence>
<organism evidence="8 9">
    <name type="scientific">Secundilactobacillus mixtipabuli</name>
    <dbReference type="NCBI Taxonomy" id="1435342"/>
    <lineage>
        <taxon>Bacteria</taxon>
        <taxon>Bacillati</taxon>
        <taxon>Bacillota</taxon>
        <taxon>Bacilli</taxon>
        <taxon>Lactobacillales</taxon>
        <taxon>Lactobacillaceae</taxon>
        <taxon>Secundilactobacillus</taxon>
    </lineage>
</organism>
<dbReference type="PROSITE" id="PS50110">
    <property type="entry name" value="RESPONSE_REGULATORY"/>
    <property type="match status" value="1"/>
</dbReference>
<evidence type="ECO:0000259" key="7">
    <source>
        <dbReference type="PROSITE" id="PS50110"/>
    </source>
</evidence>
<dbReference type="Pfam" id="PF00196">
    <property type="entry name" value="GerE"/>
    <property type="match status" value="1"/>
</dbReference>
<protein>
    <submittedName>
        <fullName evidence="8">Two-component system response regulator</fullName>
    </submittedName>
</protein>
<comment type="caution">
    <text evidence="8">The sequence shown here is derived from an EMBL/GenBank/DDBJ whole genome shotgun (WGS) entry which is preliminary data.</text>
</comment>
<dbReference type="RefSeq" id="WP_089109707.1">
    <property type="nucleotide sequence ID" value="NZ_BCMF01000009.1"/>
</dbReference>
<dbReference type="AlphaFoldDB" id="A0A1Z5IDS7"/>
<dbReference type="SUPFAM" id="SSF52172">
    <property type="entry name" value="CheY-like"/>
    <property type="match status" value="1"/>
</dbReference>
<dbReference type="Gene3D" id="3.40.50.2300">
    <property type="match status" value="1"/>
</dbReference>
<accession>A0A1Z5IDS7</accession>
<dbReference type="PANTHER" id="PTHR43214">
    <property type="entry name" value="TWO-COMPONENT RESPONSE REGULATOR"/>
    <property type="match status" value="1"/>
</dbReference>
<evidence type="ECO:0000256" key="3">
    <source>
        <dbReference type="ARBA" id="ARBA00023125"/>
    </source>
</evidence>
<gene>
    <name evidence="8" type="ORF">IWT30_01899</name>
</gene>
<feature type="domain" description="Response regulatory" evidence="7">
    <location>
        <begin position="3"/>
        <end position="120"/>
    </location>
</feature>
<dbReference type="GO" id="GO:0000160">
    <property type="term" value="P:phosphorelay signal transduction system"/>
    <property type="evidence" value="ECO:0007669"/>
    <property type="project" value="InterPro"/>
</dbReference>
<dbReference type="InterPro" id="IPR039420">
    <property type="entry name" value="WalR-like"/>
</dbReference>
<dbReference type="InterPro" id="IPR016032">
    <property type="entry name" value="Sig_transdc_resp-reg_C-effctor"/>
</dbReference>
<evidence type="ECO:0000313" key="8">
    <source>
        <dbReference type="EMBL" id="GAW99919.1"/>
    </source>
</evidence>
<dbReference type="SUPFAM" id="SSF46894">
    <property type="entry name" value="C-terminal effector domain of the bipartite response regulators"/>
    <property type="match status" value="1"/>
</dbReference>
<dbReference type="InterPro" id="IPR001789">
    <property type="entry name" value="Sig_transdc_resp-reg_receiver"/>
</dbReference>
<evidence type="ECO:0000313" key="9">
    <source>
        <dbReference type="Proteomes" id="UP000198374"/>
    </source>
</evidence>
<comment type="caution">
    <text evidence="5">Lacks conserved residue(s) required for the propagation of feature annotation.</text>
</comment>
<keyword evidence="9" id="KW-1185">Reference proteome</keyword>
<dbReference type="Pfam" id="PF00072">
    <property type="entry name" value="Response_reg"/>
    <property type="match status" value="1"/>
</dbReference>
<dbReference type="GO" id="GO:0003677">
    <property type="term" value="F:DNA binding"/>
    <property type="evidence" value="ECO:0007669"/>
    <property type="project" value="UniProtKB-KW"/>
</dbReference>
<dbReference type="PRINTS" id="PR00038">
    <property type="entry name" value="HTHLUXR"/>
</dbReference>
<keyword evidence="1" id="KW-0597">Phosphoprotein</keyword>
<dbReference type="SMART" id="SM00448">
    <property type="entry name" value="REC"/>
    <property type="match status" value="1"/>
</dbReference>
<dbReference type="PROSITE" id="PS50043">
    <property type="entry name" value="HTH_LUXR_2"/>
    <property type="match status" value="1"/>
</dbReference>
<dbReference type="PANTHER" id="PTHR43214:SF41">
    <property type="entry name" value="NITRATE_NITRITE RESPONSE REGULATOR PROTEIN NARP"/>
    <property type="match status" value="1"/>
</dbReference>
<sequence length="217" mass="24403">MYRVLIADNHPIYRVGLKAIIDAQPNFKVMAEVSDATDAYVKVAEGGIDVVVMAMTMPPGECGISATQRIHEDYPDVKVLINTAHDEHHYIDDSLHYGAAGYVLKNSPESEFIDALTTVVKNRIFVDQNIVLTPADFKRIDSAQADEQLYYYNALSSREREVLPLMVLSWSNKEIASRLFITTKTVEAHKANIMRKLDYPSHAKLVKYAVKNGIVNF</sequence>
<dbReference type="CDD" id="cd06170">
    <property type="entry name" value="LuxR_C_like"/>
    <property type="match status" value="1"/>
</dbReference>
<dbReference type="Proteomes" id="UP000198374">
    <property type="component" value="Unassembled WGS sequence"/>
</dbReference>